<proteinExistence type="predicted"/>
<feature type="compositionally biased region" description="Basic residues" evidence="1">
    <location>
        <begin position="141"/>
        <end position="152"/>
    </location>
</feature>
<evidence type="ECO:0000313" key="2">
    <source>
        <dbReference type="EMBL" id="GFS02065.1"/>
    </source>
</evidence>
<evidence type="ECO:0000313" key="3">
    <source>
        <dbReference type="Proteomes" id="UP000762676"/>
    </source>
</evidence>
<feature type="region of interest" description="Disordered" evidence="1">
    <location>
        <begin position="118"/>
        <end position="156"/>
    </location>
</feature>
<feature type="region of interest" description="Disordered" evidence="1">
    <location>
        <begin position="35"/>
        <end position="54"/>
    </location>
</feature>
<sequence>MATHLRETEFGAVRQRPRASSAAAVPDKCAVWPPRMPETSPCSPSPHHASSCTSSLSPADAYSEGCLVSLAGTTLSSILLRIPPSEKISTSPIFSSNVHAVNLDCSNDTNIRKSLRLSETDPSRLSPISDTITRPKTAPGVRKRRRRRRHQHTTNCAPGFITPPLNYTNTNETTRISVIINPSVCNDKTRTSTTRSGLLFLLAMAALLGLGGSDEVRFCTQKTLYPCS</sequence>
<reference evidence="2 3" key="1">
    <citation type="journal article" date="2021" name="Elife">
        <title>Chloroplast acquisition without the gene transfer in kleptoplastic sea slugs, Plakobranchus ocellatus.</title>
        <authorList>
            <person name="Maeda T."/>
            <person name="Takahashi S."/>
            <person name="Yoshida T."/>
            <person name="Shimamura S."/>
            <person name="Takaki Y."/>
            <person name="Nagai Y."/>
            <person name="Toyoda A."/>
            <person name="Suzuki Y."/>
            <person name="Arimoto A."/>
            <person name="Ishii H."/>
            <person name="Satoh N."/>
            <person name="Nishiyama T."/>
            <person name="Hasebe M."/>
            <person name="Maruyama T."/>
            <person name="Minagawa J."/>
            <person name="Obokata J."/>
            <person name="Shigenobu S."/>
        </authorList>
    </citation>
    <scope>NUCLEOTIDE SEQUENCE [LARGE SCALE GENOMIC DNA]</scope>
</reference>
<feature type="compositionally biased region" description="Low complexity" evidence="1">
    <location>
        <begin position="39"/>
        <end position="54"/>
    </location>
</feature>
<name>A0AAV4HWT7_9GAST</name>
<keyword evidence="3" id="KW-1185">Reference proteome</keyword>
<comment type="caution">
    <text evidence="2">The sequence shown here is derived from an EMBL/GenBank/DDBJ whole genome shotgun (WGS) entry which is preliminary data.</text>
</comment>
<organism evidence="2 3">
    <name type="scientific">Elysia marginata</name>
    <dbReference type="NCBI Taxonomy" id="1093978"/>
    <lineage>
        <taxon>Eukaryota</taxon>
        <taxon>Metazoa</taxon>
        <taxon>Spiralia</taxon>
        <taxon>Lophotrochozoa</taxon>
        <taxon>Mollusca</taxon>
        <taxon>Gastropoda</taxon>
        <taxon>Heterobranchia</taxon>
        <taxon>Euthyneura</taxon>
        <taxon>Panpulmonata</taxon>
        <taxon>Sacoglossa</taxon>
        <taxon>Placobranchoidea</taxon>
        <taxon>Plakobranchidae</taxon>
        <taxon>Elysia</taxon>
    </lineage>
</organism>
<dbReference type="AlphaFoldDB" id="A0AAV4HWT7"/>
<dbReference type="EMBL" id="BMAT01005902">
    <property type="protein sequence ID" value="GFS02065.1"/>
    <property type="molecule type" value="Genomic_DNA"/>
</dbReference>
<gene>
    <name evidence="2" type="ORF">ElyMa_002854400</name>
</gene>
<accession>A0AAV4HWT7</accession>
<dbReference type="Proteomes" id="UP000762676">
    <property type="component" value="Unassembled WGS sequence"/>
</dbReference>
<protein>
    <submittedName>
        <fullName evidence="2">Uncharacterized protein</fullName>
    </submittedName>
</protein>
<evidence type="ECO:0000256" key="1">
    <source>
        <dbReference type="SAM" id="MobiDB-lite"/>
    </source>
</evidence>